<dbReference type="Proteomes" id="UP000630445">
    <property type="component" value="Unassembled WGS sequence"/>
</dbReference>
<protein>
    <submittedName>
        <fullName evidence="2">Uncharacterized protein</fullName>
    </submittedName>
</protein>
<sequence length="132" mass="14111">MPPPPTPTATNHTIFDPWNSASTGHQRAENPYSNTTAWRDTRAAKLAVQFASASGDCAAPSTKEISVEGGKGGGGEWKWLSEAEARRHQLGCRDIRSMMGGTKKRGRDVDGDGDSDRDAGKKGKILCLNPSL</sequence>
<evidence type="ECO:0000256" key="1">
    <source>
        <dbReference type="SAM" id="MobiDB-lite"/>
    </source>
</evidence>
<feature type="region of interest" description="Disordered" evidence="1">
    <location>
        <begin position="1"/>
        <end position="35"/>
    </location>
</feature>
<gene>
    <name evidence="2" type="ORF">CNMCM5793_005493</name>
    <name evidence="3" type="ORF">CNMCM6106_009479</name>
</gene>
<organism evidence="2 4">
    <name type="scientific">Aspergillus hiratsukae</name>
    <dbReference type="NCBI Taxonomy" id="1194566"/>
    <lineage>
        <taxon>Eukaryota</taxon>
        <taxon>Fungi</taxon>
        <taxon>Dikarya</taxon>
        <taxon>Ascomycota</taxon>
        <taxon>Pezizomycotina</taxon>
        <taxon>Eurotiomycetes</taxon>
        <taxon>Eurotiomycetidae</taxon>
        <taxon>Eurotiales</taxon>
        <taxon>Aspergillaceae</taxon>
        <taxon>Aspergillus</taxon>
        <taxon>Aspergillus subgen. Fumigati</taxon>
    </lineage>
</organism>
<comment type="caution">
    <text evidence="2">The sequence shown here is derived from an EMBL/GenBank/DDBJ whole genome shotgun (WGS) entry which is preliminary data.</text>
</comment>
<evidence type="ECO:0000313" key="3">
    <source>
        <dbReference type="EMBL" id="KAF7174606.1"/>
    </source>
</evidence>
<dbReference type="EMBL" id="JACBAD010001787">
    <property type="protein sequence ID" value="KAF7133967.1"/>
    <property type="molecule type" value="Genomic_DNA"/>
</dbReference>
<dbReference type="Proteomes" id="UP000662466">
    <property type="component" value="Unassembled WGS sequence"/>
</dbReference>
<feature type="region of interest" description="Disordered" evidence="1">
    <location>
        <begin position="95"/>
        <end position="123"/>
    </location>
</feature>
<dbReference type="OrthoDB" id="427711at2759"/>
<dbReference type="AlphaFoldDB" id="A0A8H6PGI9"/>
<feature type="compositionally biased region" description="Polar residues" evidence="1">
    <location>
        <begin position="9"/>
        <end position="35"/>
    </location>
</feature>
<reference evidence="2" key="1">
    <citation type="submission" date="2020-06" db="EMBL/GenBank/DDBJ databases">
        <title>Draft genome sequences of strains closely related to Aspergillus parafelis and Aspergillus hiratsukae.</title>
        <authorList>
            <person name="Dos Santos R.A.C."/>
            <person name="Rivero-Menendez O."/>
            <person name="Steenwyk J.L."/>
            <person name="Mead M.E."/>
            <person name="Goldman G.H."/>
            <person name="Alastruey-Izquierdo A."/>
            <person name="Rokas A."/>
        </authorList>
    </citation>
    <scope>NUCLEOTIDE SEQUENCE</scope>
    <source>
        <strain evidence="2">CNM-CM5793</strain>
        <strain evidence="3">CNM-CM6106</strain>
    </source>
</reference>
<feature type="compositionally biased region" description="Basic and acidic residues" evidence="1">
    <location>
        <begin position="107"/>
        <end position="121"/>
    </location>
</feature>
<proteinExistence type="predicted"/>
<evidence type="ECO:0000313" key="2">
    <source>
        <dbReference type="EMBL" id="KAF7133967.1"/>
    </source>
</evidence>
<dbReference type="EMBL" id="JACBAF010001357">
    <property type="protein sequence ID" value="KAF7174606.1"/>
    <property type="molecule type" value="Genomic_DNA"/>
</dbReference>
<evidence type="ECO:0000313" key="4">
    <source>
        <dbReference type="Proteomes" id="UP000630445"/>
    </source>
</evidence>
<keyword evidence="4" id="KW-1185">Reference proteome</keyword>
<accession>A0A8H6PGI9</accession>
<name>A0A8H6PGI9_9EURO</name>